<dbReference type="AlphaFoldDB" id="A0A6P6BCV1"/>
<keyword evidence="11" id="KW-1185">Reference proteome</keyword>
<protein>
    <submittedName>
        <fullName evidence="12">Cytochrome P450 CYP736A12-like isoform X1</fullName>
    </submittedName>
</protein>
<dbReference type="Gene3D" id="1.10.630.10">
    <property type="entry name" value="Cytochrome P450"/>
    <property type="match status" value="1"/>
</dbReference>
<dbReference type="GO" id="GO:0016020">
    <property type="term" value="C:membrane"/>
    <property type="evidence" value="ECO:0007669"/>
    <property type="project" value="UniProtKB-SubCell"/>
</dbReference>
<evidence type="ECO:0000256" key="1">
    <source>
        <dbReference type="ARBA" id="ARBA00001971"/>
    </source>
</evidence>
<evidence type="ECO:0000256" key="5">
    <source>
        <dbReference type="ARBA" id="ARBA00022723"/>
    </source>
</evidence>
<sequence length="369" mass="41804">MVDIFAQEYVDQLSELQDQVPPFPSETAISIVEEELGGPVDDIFDMFDFEPIAAASLGNLNVLYDSLMWKFFAIALRPPHEGAKHVGYNQQNLSSSPYGSYWRNMHKLCTLELLRSLKIDSFSSMRKEELLLLIQYIQGAASARVAVDLSAKFSSLSTDISSRMVLGKKYNNDDFNKKGFEAIIREGMQTIAAFNLADYIPQIKGLDLEGLTKHLKTIAKVFDDFFEKIIGELVQSKGENRIVDFIDVMLGFIGSEETDEYHVERDNMKAIISDMLVASMDTSAAAIEWTLSELIRHLRVTKEVQKELENVVGMERMVEESDLEKLMYSDMVVKESFRFHPVVPLLLPHLCMEDCKVIGYPIPNNSRSS</sequence>
<evidence type="ECO:0000256" key="2">
    <source>
        <dbReference type="ARBA" id="ARBA00004370"/>
    </source>
</evidence>
<keyword evidence="9" id="KW-0472">Membrane</keyword>
<keyword evidence="4" id="KW-0349">Heme</keyword>
<organism evidence="11 12">
    <name type="scientific">Durio zibethinus</name>
    <name type="common">Durian</name>
    <dbReference type="NCBI Taxonomy" id="66656"/>
    <lineage>
        <taxon>Eukaryota</taxon>
        <taxon>Viridiplantae</taxon>
        <taxon>Streptophyta</taxon>
        <taxon>Embryophyta</taxon>
        <taxon>Tracheophyta</taxon>
        <taxon>Spermatophyta</taxon>
        <taxon>Magnoliopsida</taxon>
        <taxon>eudicotyledons</taxon>
        <taxon>Gunneridae</taxon>
        <taxon>Pentapetalae</taxon>
        <taxon>rosids</taxon>
        <taxon>malvids</taxon>
        <taxon>Malvales</taxon>
        <taxon>Malvaceae</taxon>
        <taxon>Helicteroideae</taxon>
        <taxon>Durio</taxon>
    </lineage>
</organism>
<keyword evidence="6" id="KW-0560">Oxidoreductase</keyword>
<feature type="domain" description="ABC1 atypical kinase-like" evidence="10">
    <location>
        <begin position="16"/>
        <end position="59"/>
    </location>
</feature>
<proteinExistence type="inferred from homology"/>
<dbReference type="PRINTS" id="PR00463">
    <property type="entry name" value="EP450I"/>
</dbReference>
<keyword evidence="5" id="KW-0479">Metal-binding</keyword>
<dbReference type="InterPro" id="IPR036396">
    <property type="entry name" value="Cyt_P450_sf"/>
</dbReference>
<evidence type="ECO:0000256" key="3">
    <source>
        <dbReference type="ARBA" id="ARBA00010617"/>
    </source>
</evidence>
<comment type="similarity">
    <text evidence="3">Belongs to the cytochrome P450 family.</text>
</comment>
<dbReference type="PANTHER" id="PTHR47943:SF2">
    <property type="entry name" value="CYTOCHROME P450"/>
    <property type="match status" value="1"/>
</dbReference>
<evidence type="ECO:0000313" key="12">
    <source>
        <dbReference type="RefSeq" id="XP_022774906.1"/>
    </source>
</evidence>
<dbReference type="GO" id="GO:0004497">
    <property type="term" value="F:monooxygenase activity"/>
    <property type="evidence" value="ECO:0007669"/>
    <property type="project" value="UniProtKB-KW"/>
</dbReference>
<dbReference type="GO" id="GO:0005506">
    <property type="term" value="F:iron ion binding"/>
    <property type="evidence" value="ECO:0007669"/>
    <property type="project" value="InterPro"/>
</dbReference>
<dbReference type="InterPro" id="IPR004147">
    <property type="entry name" value="ABC1_dom"/>
</dbReference>
<dbReference type="OrthoDB" id="2789670at2759"/>
<keyword evidence="8" id="KW-0503">Monooxygenase</keyword>
<comment type="subcellular location">
    <subcellularLocation>
        <location evidence="2">Membrane</location>
    </subcellularLocation>
</comment>
<evidence type="ECO:0000256" key="4">
    <source>
        <dbReference type="ARBA" id="ARBA00022617"/>
    </source>
</evidence>
<gene>
    <name evidence="12" type="primary">LOC111316929</name>
</gene>
<dbReference type="GO" id="GO:0020037">
    <property type="term" value="F:heme binding"/>
    <property type="evidence" value="ECO:0007669"/>
    <property type="project" value="InterPro"/>
</dbReference>
<dbReference type="Proteomes" id="UP000515121">
    <property type="component" value="Unplaced"/>
</dbReference>
<dbReference type="RefSeq" id="XP_022774906.1">
    <property type="nucleotide sequence ID" value="XM_022919171.1"/>
</dbReference>
<dbReference type="InterPro" id="IPR002401">
    <property type="entry name" value="Cyt_P450_E_grp-I"/>
</dbReference>
<dbReference type="PANTHER" id="PTHR47943">
    <property type="entry name" value="CYTOCHROME P450 93A3-LIKE"/>
    <property type="match status" value="1"/>
</dbReference>
<dbReference type="InterPro" id="IPR001128">
    <property type="entry name" value="Cyt_P450"/>
</dbReference>
<dbReference type="KEGG" id="dzi:111316929"/>
<accession>A0A6P6BCV1</accession>
<dbReference type="GO" id="GO:0016705">
    <property type="term" value="F:oxidoreductase activity, acting on paired donors, with incorporation or reduction of molecular oxygen"/>
    <property type="evidence" value="ECO:0007669"/>
    <property type="project" value="InterPro"/>
</dbReference>
<dbReference type="SUPFAM" id="SSF48264">
    <property type="entry name" value="Cytochrome P450"/>
    <property type="match status" value="1"/>
</dbReference>
<dbReference type="Pfam" id="PF03109">
    <property type="entry name" value="ABC1"/>
    <property type="match status" value="1"/>
</dbReference>
<evidence type="ECO:0000256" key="6">
    <source>
        <dbReference type="ARBA" id="ARBA00023002"/>
    </source>
</evidence>
<dbReference type="GeneID" id="111316929"/>
<reference evidence="12" key="1">
    <citation type="submission" date="2025-08" db="UniProtKB">
        <authorList>
            <consortium name="RefSeq"/>
        </authorList>
    </citation>
    <scope>IDENTIFICATION</scope>
    <source>
        <tissue evidence="12">Fruit stalk</tissue>
    </source>
</reference>
<comment type="cofactor">
    <cofactor evidence="1">
        <name>heme</name>
        <dbReference type="ChEBI" id="CHEBI:30413"/>
    </cofactor>
</comment>
<evidence type="ECO:0000313" key="11">
    <source>
        <dbReference type="Proteomes" id="UP000515121"/>
    </source>
</evidence>
<keyword evidence="7" id="KW-0408">Iron</keyword>
<evidence type="ECO:0000256" key="8">
    <source>
        <dbReference type="ARBA" id="ARBA00023033"/>
    </source>
</evidence>
<evidence type="ECO:0000256" key="9">
    <source>
        <dbReference type="ARBA" id="ARBA00023136"/>
    </source>
</evidence>
<name>A0A6P6BCV1_DURZI</name>
<evidence type="ECO:0000256" key="7">
    <source>
        <dbReference type="ARBA" id="ARBA00023004"/>
    </source>
</evidence>
<evidence type="ECO:0000259" key="10">
    <source>
        <dbReference type="Pfam" id="PF03109"/>
    </source>
</evidence>
<dbReference type="Pfam" id="PF00067">
    <property type="entry name" value="p450"/>
    <property type="match status" value="1"/>
</dbReference>